<dbReference type="Proteomes" id="UP000509684">
    <property type="component" value="Chromosome"/>
</dbReference>
<proteinExistence type="predicted"/>
<reference evidence="1 2" key="1">
    <citation type="journal article" date="2019" name="Microbiome">
        <title>Annotated bacterial chromosomes from frame-shift-corrected long-read metagenomic data.</title>
        <authorList>
            <person name="Arumugam K."/>
            <person name="Bagci C."/>
            <person name="Bessarab I."/>
            <person name="Beier S."/>
            <person name="Buchfink B."/>
            <person name="Gorska A."/>
            <person name="Qiu G."/>
            <person name="Huson D.H."/>
            <person name="Williams R.B.H."/>
        </authorList>
    </citation>
    <scope>NUCLEOTIDE SEQUENCE [LARGE SCALE GENOMIC DNA]</scope>
    <source>
        <strain evidence="1">SSA1</strain>
    </source>
</reference>
<accession>A0A7D5NBQ0</accession>
<evidence type="ECO:0000313" key="2">
    <source>
        <dbReference type="Proteomes" id="UP000509684"/>
    </source>
</evidence>
<protein>
    <submittedName>
        <fullName evidence="1">Uncharacterized protein</fullName>
    </submittedName>
</protein>
<name>A0A7D5NBQ0_9PROT</name>
<dbReference type="AlphaFoldDB" id="A0A7D5NBQ0"/>
<evidence type="ECO:0000313" key="1">
    <source>
        <dbReference type="EMBL" id="QLH51086.1"/>
    </source>
</evidence>
<dbReference type="EMBL" id="CP058708">
    <property type="protein sequence ID" value="QLH51086.1"/>
    <property type="molecule type" value="Genomic_DNA"/>
</dbReference>
<dbReference type="KEGG" id="acog:HWD57_15755"/>
<gene>
    <name evidence="1" type="ORF">HWD57_15755</name>
</gene>
<organism evidence="1 2">
    <name type="scientific">Candidatus Accumulibacter cognatus</name>
    <dbReference type="NCBI Taxonomy" id="2954383"/>
    <lineage>
        <taxon>Bacteria</taxon>
        <taxon>Pseudomonadati</taxon>
        <taxon>Pseudomonadota</taxon>
        <taxon>Betaproteobacteria</taxon>
        <taxon>Candidatus Accumulibacter</taxon>
    </lineage>
</organism>
<sequence>MTDGATPAKVRLTDGLGIAVDADTECADPMREAMRRFTTPPRKGAPAADLTEGERLALCIAAGAPTETTMEGGFLTVRTTVPCGVADRGDGGYIVAVGARPNVRANAPTTACRLARQAYTDLRPVGQAGKPWWVAC</sequence>